<proteinExistence type="predicted"/>
<keyword evidence="1" id="KW-1133">Transmembrane helix</keyword>
<keyword evidence="1" id="KW-0472">Membrane</keyword>
<dbReference type="AlphaFoldDB" id="A0A6J6LS87"/>
<accession>A0A6J6LS87</accession>
<feature type="transmembrane region" description="Helical" evidence="1">
    <location>
        <begin position="39"/>
        <end position="58"/>
    </location>
</feature>
<evidence type="ECO:0000313" key="2">
    <source>
        <dbReference type="EMBL" id="CAB4663343.1"/>
    </source>
</evidence>
<keyword evidence="1" id="KW-0812">Transmembrane</keyword>
<organism evidence="2">
    <name type="scientific">freshwater metagenome</name>
    <dbReference type="NCBI Taxonomy" id="449393"/>
    <lineage>
        <taxon>unclassified sequences</taxon>
        <taxon>metagenomes</taxon>
        <taxon>ecological metagenomes</taxon>
    </lineage>
</organism>
<protein>
    <submittedName>
        <fullName evidence="2">Unannotated protein</fullName>
    </submittedName>
</protein>
<reference evidence="2" key="1">
    <citation type="submission" date="2020-05" db="EMBL/GenBank/DDBJ databases">
        <authorList>
            <person name="Chiriac C."/>
            <person name="Salcher M."/>
            <person name="Ghai R."/>
            <person name="Kavagutti S V."/>
        </authorList>
    </citation>
    <scope>NUCLEOTIDE SEQUENCE</scope>
</reference>
<feature type="transmembrane region" description="Helical" evidence="1">
    <location>
        <begin position="118"/>
        <end position="138"/>
    </location>
</feature>
<gene>
    <name evidence="2" type="ORF">UFOPK2282_00690</name>
</gene>
<name>A0A6J6LS87_9ZZZZ</name>
<feature type="transmembrane region" description="Helical" evidence="1">
    <location>
        <begin position="70"/>
        <end position="98"/>
    </location>
</feature>
<evidence type="ECO:0000256" key="1">
    <source>
        <dbReference type="SAM" id="Phobius"/>
    </source>
</evidence>
<sequence>MTPTRMRLLLVFALVGAVLGFGLASIVNGQAGRAVPVPYLAAVTLWLLALALGIWAYLAKPRLRRTPGTIPLAPVVAARTAALAMAASRTGALVTGFYLGLGLGTLPDIATPAGSSTILAAGGATLGAALLVAAALWLEHLCRLPSEGESDGSTIDKVSP</sequence>
<dbReference type="Pfam" id="PF11377">
    <property type="entry name" value="DUF3180"/>
    <property type="match status" value="1"/>
</dbReference>
<dbReference type="EMBL" id="CAEZWR010000065">
    <property type="protein sequence ID" value="CAB4663343.1"/>
    <property type="molecule type" value="Genomic_DNA"/>
</dbReference>
<dbReference type="InterPro" id="IPR021517">
    <property type="entry name" value="DUF3180"/>
</dbReference>